<evidence type="ECO:0000259" key="1">
    <source>
        <dbReference type="SMART" id="SM00923"/>
    </source>
</evidence>
<dbReference type="InterPro" id="IPR037407">
    <property type="entry name" value="MLP_fam"/>
</dbReference>
<dbReference type="PANTHER" id="PTHR38444:SF1">
    <property type="entry name" value="ENTEROBACTIN BIOSYNTHESIS PROTEIN YBDZ"/>
    <property type="match status" value="1"/>
</dbReference>
<comment type="caution">
    <text evidence="2">The sequence shown here is derived from an EMBL/GenBank/DDBJ whole genome shotgun (WGS) entry which is preliminary data.</text>
</comment>
<gene>
    <name evidence="2" type="primary">mbtH</name>
    <name evidence="2" type="ORF">OPKNFCMD_4263</name>
</gene>
<reference evidence="2" key="1">
    <citation type="journal article" date="2021" name="Front. Microbiol.">
        <title>Comprehensive Comparative Genomics and Phenotyping of Methylobacterium Species.</title>
        <authorList>
            <person name="Alessa O."/>
            <person name="Ogura Y."/>
            <person name="Fujitani Y."/>
            <person name="Takami H."/>
            <person name="Hayashi T."/>
            <person name="Sahin N."/>
            <person name="Tani A."/>
        </authorList>
    </citation>
    <scope>NUCLEOTIDE SEQUENCE</scope>
    <source>
        <strain evidence="2">KCTC 52305</strain>
    </source>
</reference>
<evidence type="ECO:0000313" key="2">
    <source>
        <dbReference type="EMBL" id="GJD51508.1"/>
    </source>
</evidence>
<dbReference type="RefSeq" id="WP_128560470.1">
    <property type="nucleotide sequence ID" value="NZ_BPQH01000013.1"/>
</dbReference>
<evidence type="ECO:0000313" key="3">
    <source>
        <dbReference type="Proteomes" id="UP001055167"/>
    </source>
</evidence>
<dbReference type="InterPro" id="IPR005153">
    <property type="entry name" value="MbtH-like_dom"/>
</dbReference>
<organism evidence="2 3">
    <name type="scientific">Methylobacterium crusticola</name>
    <dbReference type="NCBI Taxonomy" id="1697972"/>
    <lineage>
        <taxon>Bacteria</taxon>
        <taxon>Pseudomonadati</taxon>
        <taxon>Pseudomonadota</taxon>
        <taxon>Alphaproteobacteria</taxon>
        <taxon>Hyphomicrobiales</taxon>
        <taxon>Methylobacteriaceae</taxon>
        <taxon>Methylobacterium</taxon>
    </lineage>
</organism>
<name>A0ABQ4R1M8_9HYPH</name>
<protein>
    <submittedName>
        <fullName evidence="2">Protein MbtH</fullName>
    </submittedName>
</protein>
<accession>A0ABQ4R1M8</accession>
<sequence length="75" mass="8092">MAIDDSEATFRVVVNAEGQHSIWFSHRALPAGWRETGFSGPKADCLAHIDAVWTDMRPASLRAFLASGPAGSPRP</sequence>
<reference evidence="2" key="2">
    <citation type="submission" date="2021-08" db="EMBL/GenBank/DDBJ databases">
        <authorList>
            <person name="Tani A."/>
            <person name="Ola A."/>
            <person name="Ogura Y."/>
            <person name="Katsura K."/>
            <person name="Hayashi T."/>
        </authorList>
    </citation>
    <scope>NUCLEOTIDE SEQUENCE</scope>
    <source>
        <strain evidence="2">KCTC 52305</strain>
    </source>
</reference>
<dbReference type="PANTHER" id="PTHR38444">
    <property type="entry name" value="ENTEROBACTIN BIOSYNTHESIS PROTEIN YBDZ"/>
    <property type="match status" value="1"/>
</dbReference>
<proteinExistence type="predicted"/>
<dbReference type="Proteomes" id="UP001055167">
    <property type="component" value="Unassembled WGS sequence"/>
</dbReference>
<dbReference type="SMART" id="SM00923">
    <property type="entry name" value="MbtH"/>
    <property type="match status" value="1"/>
</dbReference>
<dbReference type="EMBL" id="BPQH01000013">
    <property type="protein sequence ID" value="GJD51508.1"/>
    <property type="molecule type" value="Genomic_DNA"/>
</dbReference>
<dbReference type="SUPFAM" id="SSF160582">
    <property type="entry name" value="MbtH-like"/>
    <property type="match status" value="1"/>
</dbReference>
<feature type="domain" description="MbtH-like" evidence="1">
    <location>
        <begin position="1"/>
        <end position="51"/>
    </location>
</feature>
<keyword evidence="3" id="KW-1185">Reference proteome</keyword>
<dbReference type="Gene3D" id="3.90.820.10">
    <property type="entry name" value="Structural Genomics, Unknown Function 30-nov-00 1gh9 Mol_id"/>
    <property type="match status" value="1"/>
</dbReference>
<dbReference type="InterPro" id="IPR038020">
    <property type="entry name" value="MbtH-like_sf"/>
</dbReference>
<dbReference type="Pfam" id="PF03621">
    <property type="entry name" value="MbtH"/>
    <property type="match status" value="1"/>
</dbReference>